<protein>
    <submittedName>
        <fullName evidence="2">TuaF</fullName>
    </submittedName>
</protein>
<evidence type="ECO:0000256" key="1">
    <source>
        <dbReference type="SAM" id="Phobius"/>
    </source>
</evidence>
<dbReference type="KEGG" id="bli:BL03355"/>
<feature type="transmembrane region" description="Helical" evidence="1">
    <location>
        <begin position="201"/>
        <end position="222"/>
    </location>
</feature>
<name>A5A649_BACLD</name>
<dbReference type="Proteomes" id="UP000000606">
    <property type="component" value="Chromosome"/>
</dbReference>
<dbReference type="EMBL" id="CP000002">
    <property type="protein sequence ID" value="AAU25244.2"/>
    <property type="molecule type" value="Genomic_DNA"/>
</dbReference>
<evidence type="ECO:0000313" key="3">
    <source>
        <dbReference type="Proteomes" id="UP000000606"/>
    </source>
</evidence>
<keyword evidence="1" id="KW-0812">Transmembrane</keyword>
<dbReference type="eggNOG" id="COG3206">
    <property type="taxonomic scope" value="Bacteria"/>
</dbReference>
<accession>A5A649</accession>
<proteinExistence type="predicted"/>
<sequence length="225" mass="25105">MMNLIKRIAGRVKKFIVAIIALPLILGLVGYFMPKGSVAPSNYTATVTISTGNYGEAKYNNAKQVPLLLKNEAFLKDIFPDMPEEDLAQLKDDLAIEIRTDSLFNLSYTGPDKQETLDTLGKIKDAYMKGDKALFSKREEVIEKNIKALEDETVSADSKVDKQRFLYELETSKLDMKAAEEIEPLIVLDNQAAGMSPKKRAVLGVLIGLALSFFIIVIPEVFRER</sequence>
<dbReference type="NCBIfam" id="NF047685">
    <property type="entry name" value="TeichurnBiosyTuaF"/>
    <property type="match status" value="1"/>
</dbReference>
<organism evidence="2 3">
    <name type="scientific">Bacillus licheniformis (strain ATCC 14580 / DSM 13 / JCM 2505 / CCUG 7422 / NBRC 12200 / NCIMB 9375 / NCTC 10341 / NRRL NRS-1264 / Gibson 46)</name>
    <dbReference type="NCBI Taxonomy" id="279010"/>
    <lineage>
        <taxon>Bacteria</taxon>
        <taxon>Bacillati</taxon>
        <taxon>Bacillota</taxon>
        <taxon>Bacilli</taxon>
        <taxon>Bacillales</taxon>
        <taxon>Bacillaceae</taxon>
        <taxon>Bacillus</taxon>
    </lineage>
</organism>
<dbReference type="HOGENOM" id="CLU_1335320_0_0_9"/>
<keyword evidence="1" id="KW-1133">Transmembrane helix</keyword>
<evidence type="ECO:0000313" key="2">
    <source>
        <dbReference type="EMBL" id="AAU25244.2"/>
    </source>
</evidence>
<dbReference type="STRING" id="279010.BL03355"/>
<feature type="transmembrane region" description="Helical" evidence="1">
    <location>
        <begin position="12"/>
        <end position="33"/>
    </location>
</feature>
<reference evidence="2 3" key="1">
    <citation type="journal article" date="2004" name="Genome Biol.">
        <title>Complete genome sequence of the industrial bacterium Bacillus licheniformis and comparisons with closely related Bacillus species.</title>
        <authorList>
            <person name="Rey M.W."/>
            <person name="Ramaiya P."/>
            <person name="Nelson B.A."/>
            <person name="Brody-Karpin S.D."/>
            <person name="Zaretsky E.J."/>
            <person name="Tang M."/>
            <person name="Lopez de Leon A."/>
            <person name="Xiang H."/>
            <person name="Gusti V."/>
            <person name="Clausen I.G."/>
            <person name="Olsen P.B."/>
            <person name="Rasmussen M.D."/>
            <person name="Andersen J.T."/>
            <person name="Jorgensen P.L."/>
            <person name="Larsen T.S."/>
            <person name="Sorokin A."/>
            <person name="Bolotin A."/>
            <person name="Lapidus A."/>
            <person name="Galleron N."/>
            <person name="Ehrlich S.D."/>
            <person name="Berka R.M."/>
        </authorList>
    </citation>
    <scope>NUCLEOTIDE SEQUENCE [LARGE SCALE GENOMIC DNA]</scope>
    <source>
        <strain evidence="3">ATCC 14580 / DSM 13 / JCM 2505 / CCUG 7422 / NBRC 12200 / NCIMB 9375 / NCTC 10341 / NRRL NRS-1264 / Gibson 46</strain>
    </source>
</reference>
<gene>
    <name evidence="2" type="primary">tuaF</name>
    <name evidence="2" type="ordered locus">BL03355</name>
</gene>
<keyword evidence="1" id="KW-0472">Membrane</keyword>
<keyword evidence="3" id="KW-1185">Reference proteome</keyword>
<dbReference type="AlphaFoldDB" id="A5A649"/>